<organism evidence="5 6">
    <name type="scientific">Iodidimonas muriae</name>
    <dbReference type="NCBI Taxonomy" id="261467"/>
    <lineage>
        <taxon>Bacteria</taxon>
        <taxon>Pseudomonadati</taxon>
        <taxon>Pseudomonadota</taxon>
        <taxon>Alphaproteobacteria</taxon>
        <taxon>Iodidimonadales</taxon>
        <taxon>Iodidimonadaceae</taxon>
        <taxon>Iodidimonas</taxon>
    </lineage>
</organism>
<dbReference type="NCBIfam" id="TIGR00254">
    <property type="entry name" value="GGDEF"/>
    <property type="match status" value="1"/>
</dbReference>
<dbReference type="PROSITE" id="PS50887">
    <property type="entry name" value="GGDEF"/>
    <property type="match status" value="1"/>
</dbReference>
<evidence type="ECO:0000256" key="1">
    <source>
        <dbReference type="ARBA" id="ARBA00012528"/>
    </source>
</evidence>
<feature type="domain" description="GGDEF" evidence="4">
    <location>
        <begin position="455"/>
        <end position="588"/>
    </location>
</feature>
<keyword evidence="3" id="KW-0812">Transmembrane</keyword>
<feature type="transmembrane region" description="Helical" evidence="3">
    <location>
        <begin position="393"/>
        <end position="412"/>
    </location>
</feature>
<keyword evidence="3" id="KW-0472">Membrane</keyword>
<name>A0ABQ2LFE9_9PROT</name>
<dbReference type="InterPro" id="IPR029787">
    <property type="entry name" value="Nucleotide_cyclase"/>
</dbReference>
<dbReference type="EC" id="2.7.7.65" evidence="1"/>
<dbReference type="InterPro" id="IPR050469">
    <property type="entry name" value="Diguanylate_Cyclase"/>
</dbReference>
<protein>
    <recommendedName>
        <fullName evidence="1">diguanylate cyclase</fullName>
        <ecNumber evidence="1">2.7.7.65</ecNumber>
    </recommendedName>
</protein>
<dbReference type="Pfam" id="PF00990">
    <property type="entry name" value="GGDEF"/>
    <property type="match status" value="1"/>
</dbReference>
<keyword evidence="3" id="KW-1133">Transmembrane helix</keyword>
<evidence type="ECO:0000313" key="5">
    <source>
        <dbReference type="EMBL" id="GGO14793.1"/>
    </source>
</evidence>
<sequence length="590" mass="64750">MTKQGECRLGVLAAGFAITIWLALMPVAMAADSAEIDAMLARANDLVSSDPNQGEVLLDQIAALSDSLSNQQRYRLQIVQAKLLVIHGEYTDALKMLESLSGEDLSVNSLALSNSIESTIYNALGDYDQMFAIIQKNLALVDEITDISLKAGFMHPAIVAFRDAGAYEQSVSQGLQMLQLAAENNYARSECFALVELGITERMAGNRNAALDWLKDAEAFCSNIGNKLIVNSARANLAALALDDGDAEQAIAIALRTLPDAEEVGYAYHIAELKSVLAAAYLAVGDLDASFHMGEEALSLARQSGLKLFVRHASKTLADIHERRGNLSAALAMFKIYVEASQFLTDDRSAMALAYYQNLYETQDKERQIQILNQQNELLTLSRALSEKQRQNLQLSLVIGFLLIVALIGWLVSVNMQRHRFRNLAQRDGLTGIANRSHFNQAVDKMVKDAFVNGDDLGLILLDLDNFKAINDSYGHGAGDWVLKNVVETCRHKIRKNDLFGRIGGEEFAICLPGAGLEESLRVAEICRKAIKAVDKSALGQSFEVSGSFGVAIRHPHETKLEPIFTRADNCLYDAKHAGRDQVRYEGDHL</sequence>
<dbReference type="SUPFAM" id="SSF55073">
    <property type="entry name" value="Nucleotide cyclase"/>
    <property type="match status" value="1"/>
</dbReference>
<evidence type="ECO:0000256" key="2">
    <source>
        <dbReference type="ARBA" id="ARBA00034247"/>
    </source>
</evidence>
<dbReference type="EMBL" id="BMOV01000008">
    <property type="protein sequence ID" value="GGO14793.1"/>
    <property type="molecule type" value="Genomic_DNA"/>
</dbReference>
<gene>
    <name evidence="5" type="ORF">GCM10007972_22280</name>
</gene>
<dbReference type="Gene3D" id="3.30.70.270">
    <property type="match status" value="1"/>
</dbReference>
<accession>A0ABQ2LFE9</accession>
<dbReference type="PANTHER" id="PTHR45138">
    <property type="entry name" value="REGULATORY COMPONENTS OF SENSORY TRANSDUCTION SYSTEM"/>
    <property type="match status" value="1"/>
</dbReference>
<dbReference type="Proteomes" id="UP000602381">
    <property type="component" value="Unassembled WGS sequence"/>
</dbReference>
<proteinExistence type="predicted"/>
<dbReference type="InterPro" id="IPR000160">
    <property type="entry name" value="GGDEF_dom"/>
</dbReference>
<dbReference type="SMART" id="SM00267">
    <property type="entry name" value="GGDEF"/>
    <property type="match status" value="1"/>
</dbReference>
<keyword evidence="6" id="KW-1185">Reference proteome</keyword>
<comment type="caution">
    <text evidence="5">The sequence shown here is derived from an EMBL/GenBank/DDBJ whole genome shotgun (WGS) entry which is preliminary data.</text>
</comment>
<dbReference type="RefSeq" id="WP_150005601.1">
    <property type="nucleotide sequence ID" value="NZ_BMOV01000008.1"/>
</dbReference>
<dbReference type="InterPro" id="IPR011990">
    <property type="entry name" value="TPR-like_helical_dom_sf"/>
</dbReference>
<reference evidence="6" key="1">
    <citation type="journal article" date="2019" name="Int. J. Syst. Evol. Microbiol.">
        <title>The Global Catalogue of Microorganisms (GCM) 10K type strain sequencing project: providing services to taxonomists for standard genome sequencing and annotation.</title>
        <authorList>
            <consortium name="The Broad Institute Genomics Platform"/>
            <consortium name="The Broad Institute Genome Sequencing Center for Infectious Disease"/>
            <person name="Wu L."/>
            <person name="Ma J."/>
        </authorList>
    </citation>
    <scope>NUCLEOTIDE SEQUENCE [LARGE SCALE GENOMIC DNA]</scope>
    <source>
        <strain evidence="6">JCM 17843</strain>
    </source>
</reference>
<dbReference type="Gene3D" id="1.25.40.10">
    <property type="entry name" value="Tetratricopeptide repeat domain"/>
    <property type="match status" value="1"/>
</dbReference>
<comment type="catalytic activity">
    <reaction evidence="2">
        <text>2 GTP = 3',3'-c-di-GMP + 2 diphosphate</text>
        <dbReference type="Rhea" id="RHEA:24898"/>
        <dbReference type="ChEBI" id="CHEBI:33019"/>
        <dbReference type="ChEBI" id="CHEBI:37565"/>
        <dbReference type="ChEBI" id="CHEBI:58805"/>
        <dbReference type="EC" id="2.7.7.65"/>
    </reaction>
</comment>
<dbReference type="PANTHER" id="PTHR45138:SF9">
    <property type="entry name" value="DIGUANYLATE CYCLASE DGCM-RELATED"/>
    <property type="match status" value="1"/>
</dbReference>
<dbReference type="CDD" id="cd01949">
    <property type="entry name" value="GGDEF"/>
    <property type="match status" value="1"/>
</dbReference>
<evidence type="ECO:0000259" key="4">
    <source>
        <dbReference type="PROSITE" id="PS50887"/>
    </source>
</evidence>
<evidence type="ECO:0000256" key="3">
    <source>
        <dbReference type="SAM" id="Phobius"/>
    </source>
</evidence>
<dbReference type="SUPFAM" id="SSF48452">
    <property type="entry name" value="TPR-like"/>
    <property type="match status" value="1"/>
</dbReference>
<dbReference type="InterPro" id="IPR043128">
    <property type="entry name" value="Rev_trsase/Diguanyl_cyclase"/>
</dbReference>
<evidence type="ECO:0000313" key="6">
    <source>
        <dbReference type="Proteomes" id="UP000602381"/>
    </source>
</evidence>